<feature type="compositionally biased region" description="Low complexity" evidence="1">
    <location>
        <begin position="1"/>
        <end position="19"/>
    </location>
</feature>
<proteinExistence type="predicted"/>
<dbReference type="EMBL" id="CP046729">
    <property type="protein sequence ID" value="QUP53902.1"/>
    <property type="molecule type" value="Genomic_DNA"/>
</dbReference>
<evidence type="ECO:0000256" key="1">
    <source>
        <dbReference type="SAM" id="MobiDB-lite"/>
    </source>
</evidence>
<keyword evidence="3" id="KW-1185">Reference proteome</keyword>
<organism evidence="2 3">
    <name type="scientific">Ralstonia syzygii</name>
    <dbReference type="NCBI Taxonomy" id="28097"/>
    <lineage>
        <taxon>Bacteria</taxon>
        <taxon>Pseudomonadati</taxon>
        <taxon>Pseudomonadota</taxon>
        <taxon>Betaproteobacteria</taxon>
        <taxon>Burkholderiales</taxon>
        <taxon>Burkholderiaceae</taxon>
        <taxon>Ralstonia</taxon>
        <taxon>Ralstonia solanacearum species complex</taxon>
    </lineage>
</organism>
<sequence length="590" mass="59710">MRAGSITTTSPPAITSPDPTAERSPAPLTHGPTSTTPNTPEPRQVSGEHGGQLRRRLGAGAAVVSSMVRRTKLPKAADAVRNASLTRALHTAAKEVVVPAATLTGDVLSAVGKAARQAAQSPAPSLPLQRALGADLTQPDRQMEAHQKAVIYGNHSAQHVDRLVAFLHSVLRLGVAGTSMAFGVGRNSGLAAGDALGRAERGVPQASGVITGSAAPARTMSSQSAFLLAAAGVQQWALGSVTGAAGNLVGQFVAGPVVNMLPRQFQAIDARAVVPQEIVDHMNMLKPGSGNELRDKAKAMQADIANISSESNARLGQISFDSITAARMAAQGSTPLGVAGQISLGLAVSATAGAMIGAGMAVRQSIATIDVPKRDELLQAAASAPADGAAALAALPTSPVPLFFAKHATMPAVAAAADIETGHAAAAAQPHQQEQMSRMHGVVLQVKQVAGAVGSVVTAPASAIAKAFVAGPLLEPQPTVEGAAPSGPVSRATATVSNVLASGIRRTALMASSTATTSLMSTGSAMLAGATDGPARRAVLALGNAIGIHAAIRPWFNALASHIPVGDNTMRAERQQHVNAQAQRPERPEV</sequence>
<evidence type="ECO:0000313" key="3">
    <source>
        <dbReference type="Proteomes" id="UP000677898"/>
    </source>
</evidence>
<protein>
    <submittedName>
        <fullName evidence="2">Type III effector protein</fullName>
    </submittedName>
</protein>
<reference evidence="2 3" key="1">
    <citation type="journal article" date="2021" name="Phytopathology">
        <title>Complete genome sequence of Ralstonia syzygii subsp. indonesiensis strain LLRS-1, isolated from wilted tobacco in China.</title>
        <authorList>
            <person name="Lu C.H."/>
            <person name="Li J.Y."/>
            <person name="Mi M.G."/>
            <person name="Lin Z.L."/>
            <person name="Jiang N."/>
            <person name="Gai X."/>
            <person name="Ma J.H."/>
            <person name="Lei L.P."/>
            <person name="Xia Z.Y."/>
        </authorList>
    </citation>
    <scope>NUCLEOTIDE SEQUENCE [LARGE SCALE GENOMIC DNA]</scope>
    <source>
        <strain evidence="2 3">LLRS-1</strain>
    </source>
</reference>
<gene>
    <name evidence="2" type="ORF">GO998_09140</name>
</gene>
<dbReference type="RefSeq" id="WP_211903504.1">
    <property type="nucleotide sequence ID" value="NZ_CP046729.1"/>
</dbReference>
<accession>A0ABX7ZER2</accession>
<dbReference type="Proteomes" id="UP000677898">
    <property type="component" value="Chromosome"/>
</dbReference>
<feature type="region of interest" description="Disordered" evidence="1">
    <location>
        <begin position="1"/>
        <end position="52"/>
    </location>
</feature>
<evidence type="ECO:0000313" key="2">
    <source>
        <dbReference type="EMBL" id="QUP53902.1"/>
    </source>
</evidence>
<name>A0ABX7ZER2_9RALS</name>